<dbReference type="InterPro" id="IPR018960">
    <property type="entry name" value="DUF1990"/>
</dbReference>
<feature type="domain" description="DUF1990" evidence="1">
    <location>
        <begin position="38"/>
        <end position="178"/>
    </location>
</feature>
<keyword evidence="3" id="KW-1185">Reference proteome</keyword>
<reference evidence="2 3" key="1">
    <citation type="journal article" date="2013" name="Genome Announc.">
        <title>Whole-Genome Sequence of the Clinical Strain Corynebacterium argentoratense DSM 44202, Isolated from a Human Throat Specimen.</title>
        <authorList>
            <person name="Bomholt C."/>
            <person name="Glaub A."/>
            <person name="Gravermann K."/>
            <person name="Albersmeier A."/>
            <person name="Brinkrolf K."/>
            <person name="Ruckert C."/>
            <person name="Tauch A."/>
        </authorList>
    </citation>
    <scope>NUCLEOTIDE SEQUENCE [LARGE SCALE GENOMIC DNA]</scope>
    <source>
        <strain evidence="2">DSM 44202</strain>
    </source>
</reference>
<gene>
    <name evidence="2" type="ORF">CARG_04990</name>
</gene>
<organism evidence="2 3">
    <name type="scientific">Corynebacterium argentoratense DSM 44202</name>
    <dbReference type="NCBI Taxonomy" id="1348662"/>
    <lineage>
        <taxon>Bacteria</taxon>
        <taxon>Bacillati</taxon>
        <taxon>Actinomycetota</taxon>
        <taxon>Actinomycetes</taxon>
        <taxon>Mycobacteriales</taxon>
        <taxon>Corynebacteriaceae</taxon>
        <taxon>Corynebacterium</taxon>
    </lineage>
</organism>
<dbReference type="KEGG" id="caz:CARG_04990"/>
<sequence>MAPLPPSLSYPESLRGSALSLLKKALGIEAKSVSSSTSRTQLPSGFLTLKHSKMLGYGPQRWEEAVRNIFSWRMHNSLPLLRADATELSEDSSGRIVDLHIGPVHAECIILDVERIEHRWACFSYGTTNKHPEQGEECFAVSMDKRGAVRGYVYAVSKPKRLIGYLGVPAQHLAAKLYLQGM</sequence>
<dbReference type="EMBL" id="CP006365">
    <property type="protein sequence ID" value="AGU15136.1"/>
    <property type="molecule type" value="Genomic_DNA"/>
</dbReference>
<proteinExistence type="predicted"/>
<name>U3GY83_9CORY</name>
<dbReference type="GeneID" id="78250685"/>
<dbReference type="Pfam" id="PF09348">
    <property type="entry name" value="DUF1990"/>
    <property type="match status" value="1"/>
</dbReference>
<dbReference type="RefSeq" id="WP_020976288.1">
    <property type="nucleotide sequence ID" value="NC_022198.1"/>
</dbReference>
<dbReference type="Proteomes" id="UP000016943">
    <property type="component" value="Chromosome"/>
</dbReference>
<dbReference type="eggNOG" id="COG4762">
    <property type="taxonomic scope" value="Bacteria"/>
</dbReference>
<dbReference type="HOGENOM" id="CLU_080841_1_1_11"/>
<dbReference type="OrthoDB" id="120660at2"/>
<evidence type="ECO:0000313" key="3">
    <source>
        <dbReference type="Proteomes" id="UP000016943"/>
    </source>
</evidence>
<evidence type="ECO:0000313" key="2">
    <source>
        <dbReference type="EMBL" id="AGU15136.1"/>
    </source>
</evidence>
<accession>U3GY83</accession>
<protein>
    <recommendedName>
        <fullName evidence="1">DUF1990 domain-containing protein</fullName>
    </recommendedName>
</protein>
<evidence type="ECO:0000259" key="1">
    <source>
        <dbReference type="Pfam" id="PF09348"/>
    </source>
</evidence>
<dbReference type="PATRIC" id="fig|1348662.3.peg.980"/>
<dbReference type="STRING" id="1348662.CARG_04990"/>
<dbReference type="AlphaFoldDB" id="U3GY83"/>